<proteinExistence type="predicted"/>
<sequence>MSHAYNQAVQLLEDARLGADAASKASALQSLRELVVHAHPQELMPALLPEILELRLQPESALRRVLPDVIDGVLPTLDSLLQCLMCLTGLLADPVAAVVRRAAQSAHPLFRAALVRVALTPLDAEPALQAQRLPAVPGLSPAPAALPASHAVLTRAGLAQEADAAAREVAAVVRTCDAAPGPMAEAALRAAGALATQRPHFMPRLVPALLSVAARQATMVGETATTSGDGGTAATTESGTPTARDDGKSVTLPPATRKALTAALAQVRRCTHPLAAAWARKVDRALADLAGGGGTQDGAGEACVVAGGRDGAAASKPSQSAPGRPAEDPRPPPAKRPCTEDRATEPAGPALPVESPRADGAELATRVDELVARGDSAGLAALYASLDAESAAELADLAGPFLEELGTDFHARGGVEAVLDFLHAAFAAEGRQDLGGEDEAVTERQQGDGYRAVLSKALDLVRRALPPTDRSLISVLLSAPALPAELLRDTLEGLMQTDLDHATLGLLAARDLILARPPAREVALAAVLAAAHSEDAGVRDRAVRLLTNRLWGCLGGRLQPKILREAERSLRQLVVREDGAAVKQEADGTAAARVQQEADGAAAARVKAEATDGAATTSEDAGVEARADTEATAVKRELGEGAAPSVEGTGSVVDPAAACALFCALCTRQPGLLPRLFEAFGSASASGREGILKYAGGLATTLGPTSRDLLGALADLPENCMDLALGMLHALASALPALPEGLVRAAADLAQASCDARPLVPLLRGLGREGLLARLPLLLGLPGAEAGAALRGAAADRLVPPSELLVALHGLDPVAVPGGVRAVMAALGDCLADPDAFPAEAVAGAISALLTRVPLPPLLLRTALQAQASGPGLAAFVARTVLPALAEGRLRAARADLPPAVAEGLAAHALRETHALPRETVALFREG</sequence>
<evidence type="ECO:0000256" key="1">
    <source>
        <dbReference type="SAM" id="MobiDB-lite"/>
    </source>
</evidence>
<name>A0A087SEY6_AUXPR</name>
<dbReference type="InterPro" id="IPR022075">
    <property type="entry name" value="Symplekin_C"/>
</dbReference>
<dbReference type="OrthoDB" id="331600at2759"/>
<gene>
    <name evidence="3" type="ORF">F751_5132</name>
</gene>
<dbReference type="InterPro" id="IPR011989">
    <property type="entry name" value="ARM-like"/>
</dbReference>
<dbReference type="Pfam" id="PF12295">
    <property type="entry name" value="Symplekin_C"/>
    <property type="match status" value="1"/>
</dbReference>
<feature type="region of interest" description="Disordered" evidence="1">
    <location>
        <begin position="221"/>
        <end position="253"/>
    </location>
</feature>
<feature type="compositionally biased region" description="Low complexity" evidence="1">
    <location>
        <begin position="221"/>
        <end position="242"/>
    </location>
</feature>
<dbReference type="AlphaFoldDB" id="A0A087SEY6"/>
<evidence type="ECO:0000259" key="2">
    <source>
        <dbReference type="Pfam" id="PF12295"/>
    </source>
</evidence>
<reference evidence="3 4" key="1">
    <citation type="journal article" date="2014" name="BMC Genomics">
        <title>Oil accumulation mechanisms of the oleaginous microalga Chlorella protothecoides revealed through its genome, transcriptomes, and proteomes.</title>
        <authorList>
            <person name="Gao C."/>
            <person name="Wang Y."/>
            <person name="Shen Y."/>
            <person name="Yan D."/>
            <person name="He X."/>
            <person name="Dai J."/>
            <person name="Wu Q."/>
        </authorList>
    </citation>
    <scope>NUCLEOTIDE SEQUENCE [LARGE SCALE GENOMIC DNA]</scope>
    <source>
        <strain evidence="3 4">0710</strain>
    </source>
</reference>
<dbReference type="eggNOG" id="KOG1895">
    <property type="taxonomic scope" value="Eukaryota"/>
</dbReference>
<dbReference type="STRING" id="3075.A0A087SEY6"/>
<dbReference type="RefSeq" id="XP_011397177.1">
    <property type="nucleotide sequence ID" value="XM_011398875.1"/>
</dbReference>
<dbReference type="Gene3D" id="1.25.10.10">
    <property type="entry name" value="Leucine-rich Repeat Variant"/>
    <property type="match status" value="2"/>
</dbReference>
<protein>
    <submittedName>
        <fullName evidence="3">Symplekin</fullName>
    </submittedName>
</protein>
<organism evidence="3 4">
    <name type="scientific">Auxenochlorella protothecoides</name>
    <name type="common">Green microalga</name>
    <name type="synonym">Chlorella protothecoides</name>
    <dbReference type="NCBI Taxonomy" id="3075"/>
    <lineage>
        <taxon>Eukaryota</taxon>
        <taxon>Viridiplantae</taxon>
        <taxon>Chlorophyta</taxon>
        <taxon>core chlorophytes</taxon>
        <taxon>Trebouxiophyceae</taxon>
        <taxon>Chlorellales</taxon>
        <taxon>Chlorellaceae</taxon>
        <taxon>Auxenochlorella</taxon>
    </lineage>
</organism>
<dbReference type="GO" id="GO:0005847">
    <property type="term" value="C:mRNA cleavage and polyadenylation specificity factor complex"/>
    <property type="evidence" value="ECO:0007669"/>
    <property type="project" value="TreeGrafter"/>
</dbReference>
<feature type="domain" description="Symplekin C-terminal" evidence="2">
    <location>
        <begin position="755"/>
        <end position="887"/>
    </location>
</feature>
<dbReference type="InterPro" id="IPR021850">
    <property type="entry name" value="Symplekin/Pta1"/>
</dbReference>
<dbReference type="KEGG" id="apro:F751_5132"/>
<dbReference type="PANTHER" id="PTHR15245:SF20">
    <property type="entry name" value="SYMPLEKIN"/>
    <property type="match status" value="1"/>
</dbReference>
<feature type="region of interest" description="Disordered" evidence="1">
    <location>
        <begin position="603"/>
        <end position="629"/>
    </location>
</feature>
<dbReference type="InterPro" id="IPR016024">
    <property type="entry name" value="ARM-type_fold"/>
</dbReference>
<dbReference type="SUPFAM" id="SSF48371">
    <property type="entry name" value="ARM repeat"/>
    <property type="match status" value="1"/>
</dbReference>
<feature type="region of interest" description="Disordered" evidence="1">
    <location>
        <begin position="310"/>
        <end position="359"/>
    </location>
</feature>
<evidence type="ECO:0000313" key="4">
    <source>
        <dbReference type="Proteomes" id="UP000028924"/>
    </source>
</evidence>
<accession>A0A087SEY6</accession>
<evidence type="ECO:0000313" key="3">
    <source>
        <dbReference type="EMBL" id="KFM24290.1"/>
    </source>
</evidence>
<dbReference type="PANTHER" id="PTHR15245">
    <property type="entry name" value="SYMPLEKIN-RELATED"/>
    <property type="match status" value="1"/>
</dbReference>
<keyword evidence="4" id="KW-1185">Reference proteome</keyword>
<dbReference type="EMBL" id="KL662106">
    <property type="protein sequence ID" value="KFM24290.1"/>
    <property type="molecule type" value="Genomic_DNA"/>
</dbReference>
<dbReference type="GeneID" id="23616523"/>
<dbReference type="Proteomes" id="UP000028924">
    <property type="component" value="Unassembled WGS sequence"/>
</dbReference>